<organism evidence="1 2">
    <name type="scientific">Roseovarius phycicola</name>
    <dbReference type="NCBI Taxonomy" id="3080976"/>
    <lineage>
        <taxon>Bacteria</taxon>
        <taxon>Pseudomonadati</taxon>
        <taxon>Pseudomonadota</taxon>
        <taxon>Alphaproteobacteria</taxon>
        <taxon>Rhodobacterales</taxon>
        <taxon>Roseobacteraceae</taxon>
        <taxon>Roseovarius</taxon>
    </lineage>
</organism>
<sequence length="94" mass="10220">MNAAQEAAETLALQALAWLAAKPDLLDVFMGATGVGRDDLRDRAQDSDFLVSVLDFLMMDDAWVMEFCTAHNHPNEAPMQARAALPGGAEVNWT</sequence>
<dbReference type="InterPro" id="IPR021955">
    <property type="entry name" value="DUF3572"/>
</dbReference>
<evidence type="ECO:0000313" key="1">
    <source>
        <dbReference type="EMBL" id="WWR48311.1"/>
    </source>
</evidence>
<gene>
    <name evidence="1" type="ORF">RZ517_06290</name>
</gene>
<dbReference type="EMBL" id="CP146069">
    <property type="protein sequence ID" value="WWR48311.1"/>
    <property type="molecule type" value="Genomic_DNA"/>
</dbReference>
<keyword evidence="2" id="KW-1185">Reference proteome</keyword>
<protein>
    <submittedName>
        <fullName evidence="1">DUF3572 domain-containing protein</fullName>
    </submittedName>
</protein>
<dbReference type="Pfam" id="PF12096">
    <property type="entry name" value="DUF3572"/>
    <property type="match status" value="1"/>
</dbReference>
<evidence type="ECO:0000313" key="2">
    <source>
        <dbReference type="Proteomes" id="UP001364156"/>
    </source>
</evidence>
<accession>A0ABZ2HJS1</accession>
<dbReference type="Proteomes" id="UP001364156">
    <property type="component" value="Chromosome"/>
</dbReference>
<name>A0ABZ2HJS1_9RHOB</name>
<reference evidence="1 2" key="1">
    <citation type="submission" date="2023-10" db="EMBL/GenBank/DDBJ databases">
        <title>Roseovarius strain S88 nov., isolated from a marine algae.</title>
        <authorList>
            <person name="Lee M.W."/>
            <person name="Lee J.K."/>
            <person name="Kim J.M."/>
            <person name="Choi D.G."/>
            <person name="Baek J.H."/>
            <person name="Bayburt H."/>
            <person name="Jung J.J."/>
            <person name="Han D.M."/>
            <person name="Jeon C.O."/>
        </authorList>
    </citation>
    <scope>NUCLEOTIDE SEQUENCE [LARGE SCALE GENOMIC DNA]</scope>
    <source>
        <strain evidence="1 2">S88</strain>
    </source>
</reference>
<proteinExistence type="predicted"/>
<dbReference type="RefSeq" id="WP_338550610.1">
    <property type="nucleotide sequence ID" value="NZ_CP146069.1"/>
</dbReference>